<dbReference type="InParanoid" id="A0A136IW73"/>
<organism evidence="1 2">
    <name type="scientific">Microdochium bolleyi</name>
    <dbReference type="NCBI Taxonomy" id="196109"/>
    <lineage>
        <taxon>Eukaryota</taxon>
        <taxon>Fungi</taxon>
        <taxon>Dikarya</taxon>
        <taxon>Ascomycota</taxon>
        <taxon>Pezizomycotina</taxon>
        <taxon>Sordariomycetes</taxon>
        <taxon>Xylariomycetidae</taxon>
        <taxon>Xylariales</taxon>
        <taxon>Microdochiaceae</taxon>
        <taxon>Microdochium</taxon>
    </lineage>
</organism>
<dbReference type="EMBL" id="KQ964256">
    <property type="protein sequence ID" value="KXJ89127.1"/>
    <property type="molecule type" value="Genomic_DNA"/>
</dbReference>
<accession>A0A136IW73</accession>
<evidence type="ECO:0000313" key="2">
    <source>
        <dbReference type="Proteomes" id="UP000070501"/>
    </source>
</evidence>
<sequence>MLDEDEVVDKYIDMIKSLPVRGHTKFSEKGADHRFFAMRETIRLRTDLRVRADYSNPDAFNMHVFNDFHGYGIGEVVENVLSTFDNEFKKKRDDKSLKSMWANIAGLNHWFVEGDIMPWIGSDDGEKVKTTVEIVGKAILTAFNELDLAGHLKADSEIKDIGLVVSLIMHWANDMPQYGIDEVEWCQDVVAYAKKAGVDLVATGSYSAEKDLESLEEEHGEIAALKGAAKTDRWGWKKGFKKFKDSYGPIGGDKYNIMKWSRKERAAKAFDKKDPLAKFSDAEIASGDLMLG</sequence>
<keyword evidence="2" id="KW-1185">Reference proteome</keyword>
<dbReference type="OrthoDB" id="10037289at2759"/>
<dbReference type="AlphaFoldDB" id="A0A136IW73"/>
<evidence type="ECO:0000313" key="1">
    <source>
        <dbReference type="EMBL" id="KXJ89127.1"/>
    </source>
</evidence>
<dbReference type="Proteomes" id="UP000070501">
    <property type="component" value="Unassembled WGS sequence"/>
</dbReference>
<proteinExistence type="predicted"/>
<gene>
    <name evidence="1" type="ORF">Micbo1qcDRAFT_165897</name>
</gene>
<protein>
    <submittedName>
        <fullName evidence="1">Uncharacterized protein</fullName>
    </submittedName>
</protein>
<reference evidence="2" key="1">
    <citation type="submission" date="2016-02" db="EMBL/GenBank/DDBJ databases">
        <title>Draft genome sequence of Microdochium bolleyi, a fungal endophyte of beachgrass.</title>
        <authorList>
            <consortium name="DOE Joint Genome Institute"/>
            <person name="David A.S."/>
            <person name="May G."/>
            <person name="Haridas S."/>
            <person name="Lim J."/>
            <person name="Wang M."/>
            <person name="Labutti K."/>
            <person name="Lipzen A."/>
            <person name="Barry K."/>
            <person name="Grigoriev I.V."/>
        </authorList>
    </citation>
    <scope>NUCLEOTIDE SEQUENCE [LARGE SCALE GENOMIC DNA]</scope>
    <source>
        <strain evidence="2">J235TASD1</strain>
    </source>
</reference>
<name>A0A136IW73_9PEZI</name>